<organism evidence="2 3">
    <name type="scientific">Andreesenia angusta</name>
    <dbReference type="NCBI Taxonomy" id="39480"/>
    <lineage>
        <taxon>Bacteria</taxon>
        <taxon>Bacillati</taxon>
        <taxon>Bacillota</taxon>
        <taxon>Tissierellia</taxon>
        <taxon>Tissierellales</taxon>
        <taxon>Gottschalkiaceae</taxon>
        <taxon>Andreesenia</taxon>
    </lineage>
</organism>
<dbReference type="Proteomes" id="UP000180254">
    <property type="component" value="Unassembled WGS sequence"/>
</dbReference>
<comment type="caution">
    <text evidence="2">The sequence shown here is derived from an EMBL/GenBank/DDBJ whole genome shotgun (WGS) entry which is preliminary data.</text>
</comment>
<reference evidence="2 3" key="1">
    <citation type="submission" date="2016-09" db="EMBL/GenBank/DDBJ databases">
        <title>Genome sequence of Eubacterium angustum.</title>
        <authorList>
            <person name="Poehlein A."/>
            <person name="Daniel R."/>
        </authorList>
    </citation>
    <scope>NUCLEOTIDE SEQUENCE [LARGE SCALE GENOMIC DNA]</scope>
    <source>
        <strain evidence="2 3">DSM 1989</strain>
    </source>
</reference>
<evidence type="ECO:0000256" key="1">
    <source>
        <dbReference type="SAM" id="Phobius"/>
    </source>
</evidence>
<evidence type="ECO:0000313" key="2">
    <source>
        <dbReference type="EMBL" id="OHW62345.1"/>
    </source>
</evidence>
<dbReference type="RefSeq" id="WP_071063060.1">
    <property type="nucleotide sequence ID" value="NZ_MKIE01000004.1"/>
</dbReference>
<keyword evidence="1" id="KW-0472">Membrane</keyword>
<feature type="transmembrane region" description="Helical" evidence="1">
    <location>
        <begin position="132"/>
        <end position="155"/>
    </location>
</feature>
<dbReference type="Pfam" id="PF10011">
    <property type="entry name" value="DUF2254"/>
    <property type="match status" value="1"/>
</dbReference>
<protein>
    <recommendedName>
        <fullName evidence="4">DUF2254 domain-containing protein</fullName>
    </recommendedName>
</protein>
<keyword evidence="1" id="KW-0812">Transmembrane</keyword>
<dbReference type="InterPro" id="IPR018723">
    <property type="entry name" value="DUF2254_membrane"/>
</dbReference>
<feature type="transmembrane region" description="Helical" evidence="1">
    <location>
        <begin position="12"/>
        <end position="34"/>
    </location>
</feature>
<evidence type="ECO:0000313" key="3">
    <source>
        <dbReference type="Proteomes" id="UP000180254"/>
    </source>
</evidence>
<proteinExistence type="predicted"/>
<dbReference type="OrthoDB" id="2955631at2"/>
<feature type="transmembrane region" description="Helical" evidence="1">
    <location>
        <begin position="107"/>
        <end position="126"/>
    </location>
</feature>
<gene>
    <name evidence="2" type="ORF">EUAN_14160</name>
</gene>
<keyword evidence="1" id="KW-1133">Transmembrane helix</keyword>
<name>A0A1S1V7D6_9FIRM</name>
<accession>A0A1S1V7D6</accession>
<sequence>MFKKLILKMKKSVWLYPAIHGIMSTVMVAIVLAIDTRTLFDPELVLPRIMFTKVDLAQTILGAIAGSLLTMTTFTFSTIMVVLTMYTSQYSPRTVENFLDDSITMKVLGIFMGGFIYSILSLLFMRESISEYLVISATVGVIYSIICLVYFSVFINHVGNLIQANNLIDRLYREALENIEGYRKSVEEVKLEKSLELKGFPYEVCIKSDRSGYIQLVDKEALESMAKELSAKVLLEKVIGQFVTDETELLRLRFSEMKEVTDFDKGRLLNAVTIGIERNELQDFDFSVQKIVEIALRAISPGINDPNTANHCIRILGVLMGKIADLEEGYLVKNSEDGKSGTFYEAISFEKELYYTFYQIVNYGKGDVSVVLSIYKALREISKKASPENRQKVHEMGEYLYNRIDPELKSGIDGKMIAVEKADIV</sequence>
<evidence type="ECO:0008006" key="4">
    <source>
        <dbReference type="Google" id="ProtNLM"/>
    </source>
</evidence>
<keyword evidence="3" id="KW-1185">Reference proteome</keyword>
<dbReference type="STRING" id="39480.EUAN_14160"/>
<dbReference type="AlphaFoldDB" id="A0A1S1V7D6"/>
<dbReference type="EMBL" id="MKIE01000004">
    <property type="protein sequence ID" value="OHW62345.1"/>
    <property type="molecule type" value="Genomic_DNA"/>
</dbReference>
<feature type="transmembrane region" description="Helical" evidence="1">
    <location>
        <begin position="60"/>
        <end position="86"/>
    </location>
</feature>